<evidence type="ECO:0000259" key="1">
    <source>
        <dbReference type="Pfam" id="PF03417"/>
    </source>
</evidence>
<feature type="domain" description="Peptidase C45 hydrolase" evidence="1">
    <location>
        <begin position="99"/>
        <end position="327"/>
    </location>
</feature>
<name>A0AAW5EYS6_CLOSY</name>
<reference evidence="3" key="2">
    <citation type="submission" date="2023-01" db="EMBL/GenBank/DDBJ databases">
        <title>Human gut microbiome strain richness.</title>
        <authorList>
            <person name="Chen-Liaw A."/>
        </authorList>
    </citation>
    <scope>NUCLEOTIDE SEQUENCE</scope>
    <source>
        <strain evidence="3">B1_m1001713B170214d0_201011</strain>
    </source>
</reference>
<dbReference type="GO" id="GO:0016746">
    <property type="term" value="F:acyltransferase activity"/>
    <property type="evidence" value="ECO:0007669"/>
    <property type="project" value="UniProtKB-KW"/>
</dbReference>
<keyword evidence="2" id="KW-0808">Transferase</keyword>
<sequence>MYHGRFNGTHYEIGLKWGGLLLKNGKKLLDGVPFPITEERIKFSRRCIPSYEQYFPEVLEEIEGIAAGQKIASEKLMAVLLSMYCIMPEQKCSCVAFKNENHIILARNSDFLTEIEKLYMNCIYKIKKPAAFGPPYSFQGNTTAFVEMEDGVNERGLAIGLTAVWPSVLGAGLNAGMILRYGLERCATVPEFTEALKALPIASSQTFTAADRQGNAAVIECNAEQTEIRYQDEEHPFVSAVNSFHLDSMKHFNNTQIDNWNAEERYQTIQRAFEAEDKRDPEFAKKILSGRFGFMCRYERATGKDTVWSVIYDLKELEIYRCEGNPSRRKFIRDKRFALLP</sequence>
<dbReference type="GeneID" id="57967050"/>
<dbReference type="Proteomes" id="UP001203136">
    <property type="component" value="Unassembled WGS sequence"/>
</dbReference>
<accession>A0AAW5EYS6</accession>
<organism evidence="2 4">
    <name type="scientific">Clostridium symbiosum</name>
    <name type="common">Bacteroides symbiosus</name>
    <dbReference type="NCBI Taxonomy" id="1512"/>
    <lineage>
        <taxon>Bacteria</taxon>
        <taxon>Bacillati</taxon>
        <taxon>Bacillota</taxon>
        <taxon>Clostridia</taxon>
        <taxon>Lachnospirales</taxon>
        <taxon>Lachnospiraceae</taxon>
        <taxon>Otoolea</taxon>
    </lineage>
</organism>
<dbReference type="Pfam" id="PF03417">
    <property type="entry name" value="AAT"/>
    <property type="match status" value="1"/>
</dbReference>
<dbReference type="PANTHER" id="PTHR34180">
    <property type="entry name" value="PEPTIDASE C45"/>
    <property type="match status" value="1"/>
</dbReference>
<dbReference type="Proteomes" id="UP001300871">
    <property type="component" value="Unassembled WGS sequence"/>
</dbReference>
<dbReference type="PANTHER" id="PTHR34180:SF1">
    <property type="entry name" value="BETA-ALANYL-DOPAMINE_CARCININE HYDROLASE"/>
    <property type="match status" value="1"/>
</dbReference>
<dbReference type="Gene3D" id="3.60.60.10">
    <property type="entry name" value="Penicillin V Acylase, Chain A"/>
    <property type="match status" value="1"/>
</dbReference>
<dbReference type="EMBL" id="JAQLGM010000033">
    <property type="protein sequence ID" value="MDB2001203.1"/>
    <property type="molecule type" value="Genomic_DNA"/>
</dbReference>
<dbReference type="RefSeq" id="WP_003500335.1">
    <property type="nucleotide sequence ID" value="NZ_BAABZD010000001.1"/>
</dbReference>
<dbReference type="SUPFAM" id="SSF56235">
    <property type="entry name" value="N-terminal nucleophile aminohydrolases (Ntn hydrolases)"/>
    <property type="match status" value="1"/>
</dbReference>
<keyword evidence="2" id="KW-0012">Acyltransferase</keyword>
<evidence type="ECO:0000313" key="4">
    <source>
        <dbReference type="Proteomes" id="UP001203136"/>
    </source>
</evidence>
<dbReference type="InterPro" id="IPR029055">
    <property type="entry name" value="Ntn_hydrolases_N"/>
</dbReference>
<dbReference type="AlphaFoldDB" id="A0AAW5EYS6"/>
<dbReference type="InterPro" id="IPR047794">
    <property type="entry name" value="C45_proenzyme-like"/>
</dbReference>
<dbReference type="NCBIfam" id="NF040521">
    <property type="entry name" value="C45_proenzyme"/>
    <property type="match status" value="1"/>
</dbReference>
<reference evidence="2" key="1">
    <citation type="journal article" date="2022" name="Cell Host Microbe">
        <title>Colonization of the live biotherapeutic product VE303 and modulation of the microbiota and metabolites in healthy volunteers.</title>
        <authorList>
            <person name="Dsouza M."/>
            <person name="Menon R."/>
            <person name="Crossette E."/>
            <person name="Bhattarai S.K."/>
            <person name="Schneider J."/>
            <person name="Kim Y.G."/>
            <person name="Reddy S."/>
            <person name="Caballero S."/>
            <person name="Felix C."/>
            <person name="Cornacchione L."/>
            <person name="Hendrickson J."/>
            <person name="Watson A.R."/>
            <person name="Minot S.S."/>
            <person name="Greenfield N."/>
            <person name="Schopf L."/>
            <person name="Szabady R."/>
            <person name="Patarroyo J."/>
            <person name="Smith W."/>
            <person name="Harrison P."/>
            <person name="Kuijper E.J."/>
            <person name="Kelly C.P."/>
            <person name="Olle B."/>
            <person name="Bobilev D."/>
            <person name="Silber J.L."/>
            <person name="Bucci V."/>
            <person name="Roberts B."/>
            <person name="Faith J."/>
            <person name="Norman J.M."/>
        </authorList>
    </citation>
    <scope>NUCLEOTIDE SEQUENCE</scope>
    <source>
        <strain evidence="2">VE303-04</strain>
    </source>
</reference>
<evidence type="ECO:0000313" key="2">
    <source>
        <dbReference type="EMBL" id="MCK0085166.1"/>
    </source>
</evidence>
<comment type="caution">
    <text evidence="2">The sequence shown here is derived from an EMBL/GenBank/DDBJ whole genome shotgun (WGS) entry which is preliminary data.</text>
</comment>
<dbReference type="EMBL" id="JAINVB010000001">
    <property type="protein sequence ID" value="MCK0085166.1"/>
    <property type="molecule type" value="Genomic_DNA"/>
</dbReference>
<gene>
    <name evidence="2" type="ORF">K5I21_04615</name>
    <name evidence="3" type="ORF">PM006_13425</name>
</gene>
<proteinExistence type="predicted"/>
<dbReference type="InterPro" id="IPR047801">
    <property type="entry name" value="Peptidase_C45"/>
</dbReference>
<protein>
    <submittedName>
        <fullName evidence="2">C45 family autoproteolytic acyltransferase/hydrolase</fullName>
    </submittedName>
</protein>
<dbReference type="InterPro" id="IPR005079">
    <property type="entry name" value="Peptidase_C45_hydrolase"/>
</dbReference>
<evidence type="ECO:0000313" key="3">
    <source>
        <dbReference type="EMBL" id="MDB2001203.1"/>
    </source>
</evidence>